<protein>
    <submittedName>
        <fullName evidence="2">Type II secretion system protein</fullName>
    </submittedName>
</protein>
<keyword evidence="1" id="KW-0472">Membrane</keyword>
<dbReference type="AlphaFoldDB" id="A0A4Q9JU70"/>
<proteinExistence type="predicted"/>
<sequence>MKKAFSFIELIFCIVILSFVFSTLHLIYMQIYKNYNFLGFFQRLYDLEESLYNNPKFKDIVINTSNLGSLELLEEYVSDDLFELKKLKIKDKNYTSYFK</sequence>
<organism evidence="2 3">
    <name type="scientific">Campylobacter novaezeelandiae</name>
    <dbReference type="NCBI Taxonomy" id="2267891"/>
    <lineage>
        <taxon>Bacteria</taxon>
        <taxon>Pseudomonadati</taxon>
        <taxon>Campylobacterota</taxon>
        <taxon>Epsilonproteobacteria</taxon>
        <taxon>Campylobacterales</taxon>
        <taxon>Campylobacteraceae</taxon>
        <taxon>Campylobacter</taxon>
    </lineage>
</organism>
<keyword evidence="3" id="KW-1185">Reference proteome</keyword>
<dbReference type="Proteomes" id="UP000292583">
    <property type="component" value="Unassembled WGS sequence"/>
</dbReference>
<gene>
    <name evidence="2" type="ORF">DU473_04960</name>
</gene>
<name>A0A4Q9JU70_9BACT</name>
<evidence type="ECO:0000313" key="3">
    <source>
        <dbReference type="Proteomes" id="UP000292583"/>
    </source>
</evidence>
<feature type="transmembrane region" description="Helical" evidence="1">
    <location>
        <begin position="6"/>
        <end position="28"/>
    </location>
</feature>
<dbReference type="EMBL" id="QPGR01000007">
    <property type="protein sequence ID" value="TBR81155.1"/>
    <property type="molecule type" value="Genomic_DNA"/>
</dbReference>
<dbReference type="OrthoDB" id="5355989at2"/>
<evidence type="ECO:0000313" key="2">
    <source>
        <dbReference type="EMBL" id="TBR81155.1"/>
    </source>
</evidence>
<keyword evidence="1" id="KW-0812">Transmembrane</keyword>
<dbReference type="RefSeq" id="WP_131162954.1">
    <property type="nucleotide sequence ID" value="NZ_CP076657.1"/>
</dbReference>
<evidence type="ECO:0000256" key="1">
    <source>
        <dbReference type="SAM" id="Phobius"/>
    </source>
</evidence>
<keyword evidence="1" id="KW-1133">Transmembrane helix</keyword>
<comment type="caution">
    <text evidence="2">The sequence shown here is derived from an EMBL/GenBank/DDBJ whole genome shotgun (WGS) entry which is preliminary data.</text>
</comment>
<reference evidence="2 3" key="1">
    <citation type="submission" date="2018-07" db="EMBL/GenBank/DDBJ databases">
        <title>Campylobacter zealandensis sp. nov., isolated from birds and water in New Zealand.</title>
        <authorList>
            <person name="Wilkinson D.A."/>
            <person name="Biggs P.J."/>
            <person name="French N.P."/>
            <person name="Midwinter A.C."/>
        </authorList>
    </citation>
    <scope>NUCLEOTIDE SEQUENCE [LARGE SCALE GENOMIC DNA]</scope>
    <source>
        <strain evidence="2 3">B423b</strain>
    </source>
</reference>
<accession>A0A4Q9JU70</accession>